<dbReference type="EMBL" id="BJON01000033">
    <property type="protein sequence ID" value="GED72690.1"/>
    <property type="molecule type" value="Genomic_DNA"/>
</dbReference>
<feature type="binding site" evidence="9">
    <location>
        <begin position="233"/>
        <end position="234"/>
    </location>
    <ligand>
        <name>substrate</name>
    </ligand>
</feature>
<dbReference type="InterPro" id="IPR022896">
    <property type="entry name" value="TrioseP_Isoase_bac/euk"/>
</dbReference>
<dbReference type="InterPro" id="IPR000652">
    <property type="entry name" value="Triosephosphate_isomerase"/>
</dbReference>
<evidence type="ECO:0000256" key="7">
    <source>
        <dbReference type="ARBA" id="ARBA00023152"/>
    </source>
</evidence>
<dbReference type="GO" id="GO:0004807">
    <property type="term" value="F:triose-phosphate isomerase activity"/>
    <property type="evidence" value="ECO:0007669"/>
    <property type="project" value="UniProtKB-UniRule"/>
</dbReference>
<dbReference type="InterPro" id="IPR020861">
    <property type="entry name" value="Triosephosphate_isomerase_AS"/>
</dbReference>
<dbReference type="NCBIfam" id="TIGR00419">
    <property type="entry name" value="tim"/>
    <property type="match status" value="1"/>
</dbReference>
<feature type="active site" description="Proton acceptor" evidence="9">
    <location>
        <position position="166"/>
    </location>
</feature>
<dbReference type="PANTHER" id="PTHR21139">
    <property type="entry name" value="TRIOSEPHOSPHATE ISOMERASE"/>
    <property type="match status" value="1"/>
</dbReference>
<evidence type="ECO:0000256" key="5">
    <source>
        <dbReference type="ARBA" id="ARBA00022432"/>
    </source>
</evidence>
<comment type="subcellular location">
    <subcellularLocation>
        <location evidence="9 10">Cytoplasm</location>
    </subcellularLocation>
</comment>
<dbReference type="PATRIC" id="fig|54915.3.peg.5232"/>
<reference evidence="11 14" key="3">
    <citation type="submission" date="2019-06" db="EMBL/GenBank/DDBJ databases">
        <title>Whole genome shotgun sequence of Brevibacillus reuszeri NBRC 15719.</title>
        <authorList>
            <person name="Hosoyama A."/>
            <person name="Uohara A."/>
            <person name="Ohji S."/>
            <person name="Ichikawa N."/>
        </authorList>
    </citation>
    <scope>NUCLEOTIDE SEQUENCE [LARGE SCALE GENOMIC DNA]</scope>
    <source>
        <strain evidence="11 14">NBRC 15719</strain>
    </source>
</reference>
<dbReference type="EC" id="5.3.1.1" evidence="3 9"/>
<dbReference type="UniPathway" id="UPA00138"/>
<feature type="binding site" evidence="9">
    <location>
        <begin position="9"/>
        <end position="11"/>
    </location>
    <ligand>
        <name>substrate</name>
    </ligand>
</feature>
<evidence type="ECO:0000256" key="10">
    <source>
        <dbReference type="RuleBase" id="RU363013"/>
    </source>
</evidence>
<protein>
    <recommendedName>
        <fullName evidence="4 9">Triosephosphate isomerase</fullName>
        <shortName evidence="9">TIM</shortName>
        <shortName evidence="9">TPI</shortName>
        <ecNumber evidence="3 9">5.3.1.1</ecNumber>
    </recommendedName>
    <alternativeName>
        <fullName evidence="9">Triose-phosphate isomerase</fullName>
    </alternativeName>
</protein>
<dbReference type="GO" id="GO:0005829">
    <property type="term" value="C:cytosol"/>
    <property type="evidence" value="ECO:0007669"/>
    <property type="project" value="TreeGrafter"/>
</dbReference>
<dbReference type="Gene3D" id="3.20.20.70">
    <property type="entry name" value="Aldolase class I"/>
    <property type="match status" value="1"/>
</dbReference>
<evidence type="ECO:0000256" key="9">
    <source>
        <dbReference type="HAMAP-Rule" id="MF_00147"/>
    </source>
</evidence>
<feature type="binding site" evidence="9">
    <location>
        <position position="212"/>
    </location>
    <ligand>
        <name>substrate</name>
    </ligand>
</feature>
<evidence type="ECO:0000256" key="8">
    <source>
        <dbReference type="ARBA" id="ARBA00023235"/>
    </source>
</evidence>
<name>A0A0K9YN11_9BACL</name>
<dbReference type="GO" id="GO:0006094">
    <property type="term" value="P:gluconeogenesis"/>
    <property type="evidence" value="ECO:0007669"/>
    <property type="project" value="UniProtKB-UniRule"/>
</dbReference>
<evidence type="ECO:0000313" key="11">
    <source>
        <dbReference type="EMBL" id="GED72690.1"/>
    </source>
</evidence>
<dbReference type="Pfam" id="PF00121">
    <property type="entry name" value="TIM"/>
    <property type="match status" value="1"/>
</dbReference>
<evidence type="ECO:0000313" key="12">
    <source>
        <dbReference type="EMBL" id="KNB70056.1"/>
    </source>
</evidence>
<evidence type="ECO:0000313" key="13">
    <source>
        <dbReference type="Proteomes" id="UP000036834"/>
    </source>
</evidence>
<dbReference type="RefSeq" id="WP_049742101.1">
    <property type="nucleotide sequence ID" value="NZ_BJON01000033.1"/>
</dbReference>
<dbReference type="SUPFAM" id="SSF51351">
    <property type="entry name" value="Triosephosphate isomerase (TIM)"/>
    <property type="match status" value="1"/>
</dbReference>
<dbReference type="GO" id="GO:0006096">
    <property type="term" value="P:glycolytic process"/>
    <property type="evidence" value="ECO:0007669"/>
    <property type="project" value="UniProtKB-UniRule"/>
</dbReference>
<reference evidence="13" key="1">
    <citation type="submission" date="2015-07" db="EMBL/GenBank/DDBJ databases">
        <title>Genome sequencing project for genomic taxonomy and phylogenomics of Bacillus-like bacteria.</title>
        <authorList>
            <person name="Liu B."/>
            <person name="Wang J."/>
            <person name="Zhu Y."/>
            <person name="Liu G."/>
            <person name="Chen Q."/>
            <person name="Chen Z."/>
            <person name="Lan J."/>
            <person name="Che J."/>
            <person name="Ge C."/>
            <person name="Shi H."/>
            <person name="Pan Z."/>
            <person name="Liu X."/>
        </authorList>
    </citation>
    <scope>NUCLEOTIDE SEQUENCE [LARGE SCALE GENOMIC DNA]</scope>
    <source>
        <strain evidence="13">DSM 9887</strain>
    </source>
</reference>
<dbReference type="Proteomes" id="UP000319578">
    <property type="component" value="Unassembled WGS sequence"/>
</dbReference>
<comment type="subunit">
    <text evidence="9 10">Homodimer.</text>
</comment>
<gene>
    <name evidence="9 12" type="primary">tpiA</name>
    <name evidence="11" type="synonym">tpi</name>
    <name evidence="12" type="ORF">ADS79_30030</name>
    <name evidence="11" type="ORF">BRE01_63920</name>
</gene>
<feature type="binding site" evidence="9">
    <location>
        <position position="172"/>
    </location>
    <ligand>
        <name>substrate</name>
    </ligand>
</feature>
<evidence type="ECO:0000256" key="3">
    <source>
        <dbReference type="ARBA" id="ARBA00011940"/>
    </source>
</evidence>
<evidence type="ECO:0000256" key="4">
    <source>
        <dbReference type="ARBA" id="ARBA00019397"/>
    </source>
</evidence>
<evidence type="ECO:0000256" key="6">
    <source>
        <dbReference type="ARBA" id="ARBA00022490"/>
    </source>
</evidence>
<keyword evidence="6 9" id="KW-0963">Cytoplasm</keyword>
<reference evidence="12" key="2">
    <citation type="submission" date="2015-07" db="EMBL/GenBank/DDBJ databases">
        <title>MeaNS - Measles Nucleotide Surveillance Program.</title>
        <authorList>
            <person name="Tran T."/>
            <person name="Druce J."/>
        </authorList>
    </citation>
    <scope>NUCLEOTIDE SEQUENCE</scope>
    <source>
        <strain evidence="12">DSM 9887</strain>
    </source>
</reference>
<dbReference type="GO" id="GO:0046166">
    <property type="term" value="P:glyceraldehyde-3-phosphate biosynthetic process"/>
    <property type="evidence" value="ECO:0007669"/>
    <property type="project" value="TreeGrafter"/>
</dbReference>
<dbReference type="PANTHER" id="PTHR21139:SF42">
    <property type="entry name" value="TRIOSEPHOSPHATE ISOMERASE"/>
    <property type="match status" value="1"/>
</dbReference>
<dbReference type="Proteomes" id="UP000036834">
    <property type="component" value="Unassembled WGS sequence"/>
</dbReference>
<dbReference type="CDD" id="cd00311">
    <property type="entry name" value="TIM"/>
    <property type="match status" value="1"/>
</dbReference>
<dbReference type="STRING" id="54915.ADS79_30030"/>
<evidence type="ECO:0000256" key="1">
    <source>
        <dbReference type="ARBA" id="ARBA00004680"/>
    </source>
</evidence>
<organism evidence="12 13">
    <name type="scientific">Brevibacillus reuszeri</name>
    <dbReference type="NCBI Taxonomy" id="54915"/>
    <lineage>
        <taxon>Bacteria</taxon>
        <taxon>Bacillati</taxon>
        <taxon>Bacillota</taxon>
        <taxon>Bacilli</taxon>
        <taxon>Bacillales</taxon>
        <taxon>Paenibacillaceae</taxon>
        <taxon>Brevibacillus</taxon>
    </lineage>
</organism>
<comment type="catalytic activity">
    <reaction evidence="9 10">
        <text>D-glyceraldehyde 3-phosphate = dihydroxyacetone phosphate</text>
        <dbReference type="Rhea" id="RHEA:18585"/>
        <dbReference type="ChEBI" id="CHEBI:57642"/>
        <dbReference type="ChEBI" id="CHEBI:59776"/>
        <dbReference type="EC" id="5.3.1.1"/>
    </reaction>
</comment>
<comment type="pathway">
    <text evidence="1 9 10">Carbohydrate degradation; glycolysis; D-glyceraldehyde 3-phosphate from glycerone phosphate: step 1/1.</text>
</comment>
<keyword evidence="8 9" id="KW-0413">Isomerase</keyword>
<sequence>MRTPIIAGNWKMFKTIVEAKEFAQNAKAGNTSTGVQKVICAPFTALPALSAELAGTDIALGAQNMHFEEQGAFTGEISPSMLKEIGVSYVIIGHSERRQYFNETDETVNKKVVAALKADLVPIVCVGESLEQREAGETSDIVRTQTEAAFSGLTPAQVAGSIIAYEPIWAIGTGRSSTAEDANETIAIIRSVIAEKFGQETAQQVRIQYGGSVKPENIASYMAQPDIDGALVGGASLVADSYLQLVNGASQR</sequence>
<dbReference type="InterPro" id="IPR035990">
    <property type="entry name" value="TIM_sf"/>
</dbReference>
<dbReference type="PROSITE" id="PS51440">
    <property type="entry name" value="TIM_2"/>
    <property type="match status" value="1"/>
</dbReference>
<dbReference type="EMBL" id="LGIQ01000011">
    <property type="protein sequence ID" value="KNB70056.1"/>
    <property type="molecule type" value="Genomic_DNA"/>
</dbReference>
<dbReference type="HAMAP" id="MF_00147_B">
    <property type="entry name" value="TIM_B"/>
    <property type="match status" value="1"/>
</dbReference>
<dbReference type="AlphaFoldDB" id="A0A0K9YN11"/>
<proteinExistence type="inferred from homology"/>
<dbReference type="PROSITE" id="PS00171">
    <property type="entry name" value="TIM_1"/>
    <property type="match status" value="1"/>
</dbReference>
<comment type="caution">
    <text evidence="12">The sequence shown here is derived from an EMBL/GenBank/DDBJ whole genome shotgun (WGS) entry which is preliminary data.</text>
</comment>
<evidence type="ECO:0000256" key="2">
    <source>
        <dbReference type="ARBA" id="ARBA00007422"/>
    </source>
</evidence>
<keyword evidence="7 9" id="KW-0324">Glycolysis</keyword>
<comment type="similarity">
    <text evidence="2 9 10">Belongs to the triosephosphate isomerase family.</text>
</comment>
<comment type="pathway">
    <text evidence="9 10">Carbohydrate biosynthesis; gluconeogenesis.</text>
</comment>
<dbReference type="OrthoDB" id="9809429at2"/>
<keyword evidence="5 9" id="KW-0312">Gluconeogenesis</keyword>
<dbReference type="InterPro" id="IPR013785">
    <property type="entry name" value="Aldolase_TIM"/>
</dbReference>
<accession>A0A0K9YN11</accession>
<keyword evidence="14" id="KW-1185">Reference proteome</keyword>
<comment type="function">
    <text evidence="9">Involved in the gluconeogenesis. Catalyzes stereospecifically the conversion of dihydroxyacetone phosphate (DHAP) to D-glyceraldehyde-3-phosphate (G3P).</text>
</comment>
<evidence type="ECO:0000313" key="14">
    <source>
        <dbReference type="Proteomes" id="UP000319578"/>
    </source>
</evidence>
<dbReference type="UniPathway" id="UPA00109">
    <property type="reaction ID" value="UER00189"/>
</dbReference>
<dbReference type="GO" id="GO:0019563">
    <property type="term" value="P:glycerol catabolic process"/>
    <property type="evidence" value="ECO:0007669"/>
    <property type="project" value="TreeGrafter"/>
</dbReference>
<feature type="active site" description="Electrophile" evidence="9">
    <location>
        <position position="94"/>
    </location>
</feature>
<dbReference type="FunFam" id="3.20.20.70:FF:000016">
    <property type="entry name" value="Triosephosphate isomerase"/>
    <property type="match status" value="1"/>
</dbReference>